<evidence type="ECO:0000313" key="5">
    <source>
        <dbReference type="Proteomes" id="UP000250235"/>
    </source>
</evidence>
<name>A0A2Z7CDI4_9LAMI</name>
<gene>
    <name evidence="4" type="ORF">F511_36549</name>
</gene>
<dbReference type="SMART" id="SM00343">
    <property type="entry name" value="ZnF_C2HC"/>
    <property type="match status" value="1"/>
</dbReference>
<dbReference type="EMBL" id="KQ996511">
    <property type="protein sequence ID" value="KZV44755.1"/>
    <property type="molecule type" value="Genomic_DNA"/>
</dbReference>
<keyword evidence="1" id="KW-0863">Zinc-finger</keyword>
<feature type="compositionally biased region" description="Low complexity" evidence="2">
    <location>
        <begin position="111"/>
        <end position="133"/>
    </location>
</feature>
<dbReference type="InterPro" id="IPR001878">
    <property type="entry name" value="Znf_CCHC"/>
</dbReference>
<dbReference type="GO" id="GO:0008270">
    <property type="term" value="F:zinc ion binding"/>
    <property type="evidence" value="ECO:0007669"/>
    <property type="project" value="UniProtKB-KW"/>
</dbReference>
<feature type="region of interest" description="Disordered" evidence="2">
    <location>
        <begin position="89"/>
        <end position="164"/>
    </location>
</feature>
<dbReference type="AlphaFoldDB" id="A0A2Z7CDI4"/>
<dbReference type="Proteomes" id="UP000250235">
    <property type="component" value="Unassembled WGS sequence"/>
</dbReference>
<keyword evidence="5" id="KW-1185">Reference proteome</keyword>
<sequence>MHLVFGCCITESGSLPHCEHTPWPLLLQILGAVLEFLSSLVGPSGPERAKRTRFLEGLNEELYQMVLTSKPKTYAKAVDSAIDIEEGLRSRRVRRQQAPHGGRPAIQGARSSQSSQSAYQPQQQQQPQVAQHSGRQRFRPRGQQFKKKSGSGSSGSGSSSSSGSRTEFCGFCGGKHPSTQCVGVQGSCNLCGQYGHFARVCPSAGSQQTAA</sequence>
<evidence type="ECO:0000313" key="4">
    <source>
        <dbReference type="EMBL" id="KZV44755.1"/>
    </source>
</evidence>
<evidence type="ECO:0000256" key="2">
    <source>
        <dbReference type="SAM" id="MobiDB-lite"/>
    </source>
</evidence>
<protein>
    <recommendedName>
        <fullName evidence="3">CCHC-type domain-containing protein</fullName>
    </recommendedName>
</protein>
<dbReference type="OrthoDB" id="3863715at2759"/>
<dbReference type="GO" id="GO:0003676">
    <property type="term" value="F:nucleic acid binding"/>
    <property type="evidence" value="ECO:0007669"/>
    <property type="project" value="InterPro"/>
</dbReference>
<reference evidence="4 5" key="1">
    <citation type="journal article" date="2015" name="Proc. Natl. Acad. Sci. U.S.A.">
        <title>The resurrection genome of Boea hygrometrica: A blueprint for survival of dehydration.</title>
        <authorList>
            <person name="Xiao L."/>
            <person name="Yang G."/>
            <person name="Zhang L."/>
            <person name="Yang X."/>
            <person name="Zhao S."/>
            <person name="Ji Z."/>
            <person name="Zhou Q."/>
            <person name="Hu M."/>
            <person name="Wang Y."/>
            <person name="Chen M."/>
            <person name="Xu Y."/>
            <person name="Jin H."/>
            <person name="Xiao X."/>
            <person name="Hu G."/>
            <person name="Bao F."/>
            <person name="Hu Y."/>
            <person name="Wan P."/>
            <person name="Li L."/>
            <person name="Deng X."/>
            <person name="Kuang T."/>
            <person name="Xiang C."/>
            <person name="Zhu J.K."/>
            <person name="Oliver M.J."/>
            <person name="He Y."/>
        </authorList>
    </citation>
    <scope>NUCLEOTIDE SEQUENCE [LARGE SCALE GENOMIC DNA]</scope>
    <source>
        <strain evidence="5">cv. XS01</strain>
    </source>
</reference>
<dbReference type="PROSITE" id="PS50158">
    <property type="entry name" value="ZF_CCHC"/>
    <property type="match status" value="1"/>
</dbReference>
<evidence type="ECO:0000256" key="1">
    <source>
        <dbReference type="PROSITE-ProRule" id="PRU00047"/>
    </source>
</evidence>
<feature type="compositionally biased region" description="Basic residues" evidence="2">
    <location>
        <begin position="134"/>
        <end position="149"/>
    </location>
</feature>
<keyword evidence="1" id="KW-0479">Metal-binding</keyword>
<feature type="domain" description="CCHC-type" evidence="3">
    <location>
        <begin position="188"/>
        <end position="203"/>
    </location>
</feature>
<evidence type="ECO:0000259" key="3">
    <source>
        <dbReference type="PROSITE" id="PS50158"/>
    </source>
</evidence>
<keyword evidence="1" id="KW-0862">Zinc</keyword>
<dbReference type="Gene3D" id="4.10.60.10">
    <property type="entry name" value="Zinc finger, CCHC-type"/>
    <property type="match status" value="1"/>
</dbReference>
<organism evidence="4 5">
    <name type="scientific">Dorcoceras hygrometricum</name>
    <dbReference type="NCBI Taxonomy" id="472368"/>
    <lineage>
        <taxon>Eukaryota</taxon>
        <taxon>Viridiplantae</taxon>
        <taxon>Streptophyta</taxon>
        <taxon>Embryophyta</taxon>
        <taxon>Tracheophyta</taxon>
        <taxon>Spermatophyta</taxon>
        <taxon>Magnoliopsida</taxon>
        <taxon>eudicotyledons</taxon>
        <taxon>Gunneridae</taxon>
        <taxon>Pentapetalae</taxon>
        <taxon>asterids</taxon>
        <taxon>lamiids</taxon>
        <taxon>Lamiales</taxon>
        <taxon>Gesneriaceae</taxon>
        <taxon>Didymocarpoideae</taxon>
        <taxon>Trichosporeae</taxon>
        <taxon>Loxocarpinae</taxon>
        <taxon>Dorcoceras</taxon>
    </lineage>
</organism>
<proteinExistence type="predicted"/>
<accession>A0A2Z7CDI4</accession>